<dbReference type="PROSITE" id="PS00455">
    <property type="entry name" value="AMP_BINDING"/>
    <property type="match status" value="1"/>
</dbReference>
<dbReference type="InterPro" id="IPR020845">
    <property type="entry name" value="AMP-binding_CS"/>
</dbReference>
<proteinExistence type="inferred from homology"/>
<evidence type="ECO:0000259" key="3">
    <source>
        <dbReference type="Pfam" id="PF00501"/>
    </source>
</evidence>
<dbReference type="GO" id="GO:0006631">
    <property type="term" value="P:fatty acid metabolic process"/>
    <property type="evidence" value="ECO:0007669"/>
    <property type="project" value="TreeGrafter"/>
</dbReference>
<dbReference type="GeneID" id="92896527"/>
<evidence type="ECO:0000259" key="4">
    <source>
        <dbReference type="Pfam" id="PF13193"/>
    </source>
</evidence>
<dbReference type="InterPro" id="IPR000873">
    <property type="entry name" value="AMP-dep_synth/lig_dom"/>
</dbReference>
<dbReference type="PANTHER" id="PTHR43201:SF5">
    <property type="entry name" value="MEDIUM-CHAIN ACYL-COA LIGASE ACSF2, MITOCHONDRIAL"/>
    <property type="match status" value="1"/>
</dbReference>
<name>A0A1R1JZS8_ALCXX</name>
<dbReference type="InterPro" id="IPR025110">
    <property type="entry name" value="AMP-bd_C"/>
</dbReference>
<sequence>MNTLLTLQTPHAARQYYLSGIWQQDTLYTLARHHARERPDAYALRDPYRRLTWSQLLQHVDSVAESLHRAGLRQGDRVAAWLPSRAETVILFLACSRGGYVYCPSLHQNYTVAEVVELARRMYCRALFAAVGYGADADKKDIFALAHEIPSLKRFYALPRPDMPLPPGAHPFPDAADLPPVRTPPVLNPDKITYLAFTSGTTGAPKGVMHSDNTLLANGRALVRDWHHTQDTVALSLSPMSHHIGTVALEQMLVAGMELALHDPAAGLAPLDWLQTCKATYVMGVPTHAMDLLAEMKRRGLDRLGEVQAFYMAGSPIPQELAEKFLHIGVKPQNVYGMTENGSHQYTLPDAPTGVIVGTCGQACKGYEIRIWKQEDPDAEAEPGEIGEIGGRGGLLMLGYYSNQEATEASFNASGWFMSGDLGVQDAEGNVRIVGRKKDLIIRGGHNIHPARIEDLTHRHPQVLRAAAFAVSDPRLGEMVCLAIVPQPGSSPQADEILHHLNEVGLSKYDMPEYYILLDSFPMTASGKILKRALMDWVKDEKIAPIPVRWQGAATNTK</sequence>
<organism evidence="5 6">
    <name type="scientific">Alcaligenes xylosoxydans xylosoxydans</name>
    <name type="common">Achromobacter xylosoxidans</name>
    <dbReference type="NCBI Taxonomy" id="85698"/>
    <lineage>
        <taxon>Bacteria</taxon>
        <taxon>Pseudomonadati</taxon>
        <taxon>Pseudomonadota</taxon>
        <taxon>Betaproteobacteria</taxon>
        <taxon>Burkholderiales</taxon>
        <taxon>Alcaligenaceae</taxon>
        <taxon>Achromobacter</taxon>
    </lineage>
</organism>
<comment type="similarity">
    <text evidence="1">Belongs to the ATP-dependent AMP-binding enzyme family.</text>
</comment>
<dbReference type="Pfam" id="PF00501">
    <property type="entry name" value="AMP-binding"/>
    <property type="match status" value="1"/>
</dbReference>
<dbReference type="InterPro" id="IPR045851">
    <property type="entry name" value="AMP-bd_C_sf"/>
</dbReference>
<dbReference type="AlphaFoldDB" id="A0A1R1JZS8"/>
<dbReference type="SUPFAM" id="SSF56801">
    <property type="entry name" value="Acetyl-CoA synthetase-like"/>
    <property type="match status" value="1"/>
</dbReference>
<evidence type="ECO:0000313" key="6">
    <source>
        <dbReference type="Proteomes" id="UP000187251"/>
    </source>
</evidence>
<evidence type="ECO:0000313" key="5">
    <source>
        <dbReference type="EMBL" id="OMG92633.1"/>
    </source>
</evidence>
<accession>A0A1R1JZS8</accession>
<reference evidence="5 6" key="1">
    <citation type="submission" date="2016-09" db="EMBL/GenBank/DDBJ databases">
        <title>Phylogenomics of Achromobacter.</title>
        <authorList>
            <person name="Jeukens J."/>
            <person name="Freschi L."/>
            <person name="Vincent A.T."/>
            <person name="Emond-Rheault J.-G."/>
            <person name="Kukavica-Ibrulj I."/>
            <person name="Charette S.J."/>
            <person name="Levesque R.C."/>
        </authorList>
    </citation>
    <scope>NUCLEOTIDE SEQUENCE [LARGE SCALE GENOMIC DNA]</scope>
    <source>
        <strain evidence="5 6">AUS488</strain>
    </source>
</reference>
<dbReference type="RefSeq" id="WP_054428369.1">
    <property type="nucleotide sequence ID" value="NZ_CYTD01000003.1"/>
</dbReference>
<keyword evidence="2 5" id="KW-0436">Ligase</keyword>
<dbReference type="EMBL" id="MJMN01000002">
    <property type="protein sequence ID" value="OMG92633.1"/>
    <property type="molecule type" value="Genomic_DNA"/>
</dbReference>
<dbReference type="Gene3D" id="3.30.300.30">
    <property type="match status" value="1"/>
</dbReference>
<dbReference type="GO" id="GO:0031956">
    <property type="term" value="F:medium-chain fatty acid-CoA ligase activity"/>
    <property type="evidence" value="ECO:0007669"/>
    <property type="project" value="TreeGrafter"/>
</dbReference>
<dbReference type="OrthoDB" id="9766486at2"/>
<dbReference type="Pfam" id="PF13193">
    <property type="entry name" value="AMP-binding_C"/>
    <property type="match status" value="1"/>
</dbReference>
<evidence type="ECO:0000256" key="1">
    <source>
        <dbReference type="ARBA" id="ARBA00006432"/>
    </source>
</evidence>
<dbReference type="InterPro" id="IPR042099">
    <property type="entry name" value="ANL_N_sf"/>
</dbReference>
<feature type="domain" description="AMP-binding enzyme C-terminal" evidence="4">
    <location>
        <begin position="453"/>
        <end position="528"/>
    </location>
</feature>
<comment type="caution">
    <text evidence="5">The sequence shown here is derived from an EMBL/GenBank/DDBJ whole genome shotgun (WGS) entry which is preliminary data.</text>
</comment>
<gene>
    <name evidence="5" type="ORF">BIZ92_08165</name>
</gene>
<dbReference type="Proteomes" id="UP000187251">
    <property type="component" value="Unassembled WGS sequence"/>
</dbReference>
<protein>
    <submittedName>
        <fullName evidence="5">Cyclohexanecarboxylate-CoA ligase</fullName>
    </submittedName>
</protein>
<dbReference type="PANTHER" id="PTHR43201">
    <property type="entry name" value="ACYL-COA SYNTHETASE"/>
    <property type="match status" value="1"/>
</dbReference>
<feature type="domain" description="AMP-dependent synthetase/ligase" evidence="3">
    <location>
        <begin position="32"/>
        <end position="401"/>
    </location>
</feature>
<dbReference type="Gene3D" id="3.40.50.12780">
    <property type="entry name" value="N-terminal domain of ligase-like"/>
    <property type="match status" value="1"/>
</dbReference>
<evidence type="ECO:0000256" key="2">
    <source>
        <dbReference type="ARBA" id="ARBA00022598"/>
    </source>
</evidence>